<dbReference type="RefSeq" id="WP_178932218.1">
    <property type="nucleotide sequence ID" value="NZ_JACBAZ010000003.1"/>
</dbReference>
<dbReference type="InterPro" id="IPR049492">
    <property type="entry name" value="BD-FAE-like_dom"/>
</dbReference>
<organism evidence="3 4">
    <name type="scientific">Oceaniferula marina</name>
    <dbReference type="NCBI Taxonomy" id="2748318"/>
    <lineage>
        <taxon>Bacteria</taxon>
        <taxon>Pseudomonadati</taxon>
        <taxon>Verrucomicrobiota</taxon>
        <taxon>Verrucomicrobiia</taxon>
        <taxon>Verrucomicrobiales</taxon>
        <taxon>Verrucomicrobiaceae</taxon>
        <taxon>Oceaniferula</taxon>
    </lineage>
</organism>
<name>A0A851GFI7_9BACT</name>
<dbReference type="PANTHER" id="PTHR48081">
    <property type="entry name" value="AB HYDROLASE SUPERFAMILY PROTEIN C4A8.06C"/>
    <property type="match status" value="1"/>
</dbReference>
<comment type="caution">
    <text evidence="3">The sequence shown here is derived from an EMBL/GenBank/DDBJ whole genome shotgun (WGS) entry which is preliminary data.</text>
</comment>
<keyword evidence="1 3" id="KW-0378">Hydrolase</keyword>
<feature type="domain" description="BD-FAE-like" evidence="2">
    <location>
        <begin position="64"/>
        <end position="154"/>
    </location>
</feature>
<dbReference type="SUPFAM" id="SSF53474">
    <property type="entry name" value="alpha/beta-Hydrolases"/>
    <property type="match status" value="1"/>
</dbReference>
<dbReference type="Pfam" id="PF20434">
    <property type="entry name" value="BD-FAE"/>
    <property type="match status" value="1"/>
</dbReference>
<proteinExistence type="predicted"/>
<dbReference type="PANTHER" id="PTHR48081:SF6">
    <property type="entry name" value="PEPTIDASE S9 PROLYL OLIGOPEPTIDASE CATALYTIC DOMAIN-CONTAINING PROTEIN"/>
    <property type="match status" value="1"/>
</dbReference>
<dbReference type="Proteomes" id="UP000557872">
    <property type="component" value="Unassembled WGS sequence"/>
</dbReference>
<reference evidence="3 4" key="1">
    <citation type="submission" date="2020-07" db="EMBL/GenBank/DDBJ databases">
        <title>Roseicoccus Jingziensis gen. nov., sp. nov., isolated from coastal seawater.</title>
        <authorList>
            <person name="Feng X."/>
        </authorList>
    </citation>
    <scope>NUCLEOTIDE SEQUENCE [LARGE SCALE GENOMIC DNA]</scope>
    <source>
        <strain evidence="3 4">N1E253</strain>
    </source>
</reference>
<evidence type="ECO:0000313" key="4">
    <source>
        <dbReference type="Proteomes" id="UP000557872"/>
    </source>
</evidence>
<dbReference type="GO" id="GO:0016787">
    <property type="term" value="F:hydrolase activity"/>
    <property type="evidence" value="ECO:0007669"/>
    <property type="project" value="UniProtKB-KW"/>
</dbReference>
<evidence type="ECO:0000313" key="3">
    <source>
        <dbReference type="EMBL" id="NWK55672.1"/>
    </source>
</evidence>
<sequence length="274" mass="29880">MPPILLAKERQVISLWPDTVPGQKESKSAPVVSKNNHGNVTRIAKVTTPTLTVFPAKPDMHNGAAVIICPGGGYNILAIDKEGYEVAEWLSQLGYTAFVLHYRVPKNQVGALQDAQRAIRTVRSSAARWQIKTDQIGILGFSAGGSLSARASTRFTEELYPTSDAIDQLSARPDFAVLIYPAYLDQGKNRTLTPELKITANTPPLFLFVAGDDPFTNSSLVMGAALTRAKIPYELHVHPKGGHGFGMRPGNLAATTWPDLCAQWLKRTIFTDKK</sequence>
<dbReference type="EMBL" id="JACBAZ010000003">
    <property type="protein sequence ID" value="NWK55672.1"/>
    <property type="molecule type" value="Genomic_DNA"/>
</dbReference>
<dbReference type="InterPro" id="IPR050300">
    <property type="entry name" value="GDXG_lipolytic_enzyme"/>
</dbReference>
<evidence type="ECO:0000259" key="2">
    <source>
        <dbReference type="Pfam" id="PF20434"/>
    </source>
</evidence>
<dbReference type="AlphaFoldDB" id="A0A851GFI7"/>
<evidence type="ECO:0000256" key="1">
    <source>
        <dbReference type="ARBA" id="ARBA00022801"/>
    </source>
</evidence>
<keyword evidence="4" id="KW-1185">Reference proteome</keyword>
<dbReference type="Gene3D" id="3.40.50.1820">
    <property type="entry name" value="alpha/beta hydrolase"/>
    <property type="match status" value="1"/>
</dbReference>
<accession>A0A851GFI7</accession>
<dbReference type="InterPro" id="IPR029058">
    <property type="entry name" value="AB_hydrolase_fold"/>
</dbReference>
<gene>
    <name evidence="3" type="ORF">HW115_08620</name>
</gene>
<protein>
    <submittedName>
        <fullName evidence="3">Alpha/beta hydrolase</fullName>
    </submittedName>
</protein>